<protein>
    <submittedName>
        <fullName evidence="1">Uncharacterized protein</fullName>
    </submittedName>
</protein>
<organism evidence="1 2">
    <name type="scientific">Cichorium intybus</name>
    <name type="common">Chicory</name>
    <dbReference type="NCBI Taxonomy" id="13427"/>
    <lineage>
        <taxon>Eukaryota</taxon>
        <taxon>Viridiplantae</taxon>
        <taxon>Streptophyta</taxon>
        <taxon>Embryophyta</taxon>
        <taxon>Tracheophyta</taxon>
        <taxon>Spermatophyta</taxon>
        <taxon>Magnoliopsida</taxon>
        <taxon>eudicotyledons</taxon>
        <taxon>Gunneridae</taxon>
        <taxon>Pentapetalae</taxon>
        <taxon>asterids</taxon>
        <taxon>campanulids</taxon>
        <taxon>Asterales</taxon>
        <taxon>Asteraceae</taxon>
        <taxon>Cichorioideae</taxon>
        <taxon>Cichorieae</taxon>
        <taxon>Cichoriinae</taxon>
        <taxon>Cichorium</taxon>
    </lineage>
</organism>
<dbReference type="EMBL" id="CM042011">
    <property type="protein sequence ID" value="KAI3767270.1"/>
    <property type="molecule type" value="Genomic_DNA"/>
</dbReference>
<dbReference type="Proteomes" id="UP001055811">
    <property type="component" value="Linkage Group LG03"/>
</dbReference>
<proteinExistence type="predicted"/>
<sequence length="97" mass="11088">MFAGKKAAPVWNLPLPVKMNFSENSKTIQQDETDHNHADEATVKDVDENDKKDDGQVRNIGTGDDVSNYEKRESEGTPWVYRLCESKTHEHSMNRKP</sequence>
<accession>A0ACB9F8Q1</accession>
<evidence type="ECO:0000313" key="2">
    <source>
        <dbReference type="Proteomes" id="UP001055811"/>
    </source>
</evidence>
<comment type="caution">
    <text evidence="1">The sequence shown here is derived from an EMBL/GenBank/DDBJ whole genome shotgun (WGS) entry which is preliminary data.</text>
</comment>
<gene>
    <name evidence="1" type="ORF">L2E82_17362</name>
</gene>
<name>A0ACB9F8Q1_CICIN</name>
<evidence type="ECO:0000313" key="1">
    <source>
        <dbReference type="EMBL" id="KAI3767270.1"/>
    </source>
</evidence>
<reference evidence="2" key="1">
    <citation type="journal article" date="2022" name="Mol. Ecol. Resour.">
        <title>The genomes of chicory, endive, great burdock and yacon provide insights into Asteraceae palaeo-polyploidization history and plant inulin production.</title>
        <authorList>
            <person name="Fan W."/>
            <person name="Wang S."/>
            <person name="Wang H."/>
            <person name="Wang A."/>
            <person name="Jiang F."/>
            <person name="Liu H."/>
            <person name="Zhao H."/>
            <person name="Xu D."/>
            <person name="Zhang Y."/>
        </authorList>
    </citation>
    <scope>NUCLEOTIDE SEQUENCE [LARGE SCALE GENOMIC DNA]</scope>
    <source>
        <strain evidence="2">cv. Punajuju</strain>
    </source>
</reference>
<keyword evidence="2" id="KW-1185">Reference proteome</keyword>
<reference evidence="1 2" key="2">
    <citation type="journal article" date="2022" name="Mol. Ecol. Resour.">
        <title>The genomes of chicory, endive, great burdock and yacon provide insights into Asteraceae paleo-polyploidization history and plant inulin production.</title>
        <authorList>
            <person name="Fan W."/>
            <person name="Wang S."/>
            <person name="Wang H."/>
            <person name="Wang A."/>
            <person name="Jiang F."/>
            <person name="Liu H."/>
            <person name="Zhao H."/>
            <person name="Xu D."/>
            <person name="Zhang Y."/>
        </authorList>
    </citation>
    <scope>NUCLEOTIDE SEQUENCE [LARGE SCALE GENOMIC DNA]</scope>
    <source>
        <strain evidence="2">cv. Punajuju</strain>
        <tissue evidence="1">Leaves</tissue>
    </source>
</reference>